<sequence>MEATWKHQHPYGYHQSTTGVFDETTNGTTHDNTFPLHFQIKPSIDPQNLVAQHLAQAPPSPAVSLETNKYRKHHNEEENEAFRQKLIHELSGAWDDPRTTSAFLKLVEVLKTEGCAVFAGLIDKARFTTLIGDYTQAMATSGSEAFLHSFLNLSQHPSFLKNKIYNDAFIHPLLVALIAYTMGGAIRMTDVRGKDTQPISVNAQDNMLHIDNTPFRHEFKVLVGWKKGVPRGPTGQNFTYIPGTHLGNRRIRLDEVGRPWSTENDSVFLTETSLENVFGFQKRVYNQSPCVVEVQYPDQPITVAFSAGSLVHHRYRTKYGSARSCIIAAFHLISDSPGSLLPVQEGDAGRQSSIFDMILGRWENNSNSEFVAVLAREASVIQKKILEISSHGHMSKLLDASRLTLSGEAFGRWKQAVISAPSTTSVKFDRGCFLTSDQNRMEKSCLLNRLTNVMSYDKHGLLDLKLYQDGREEIRKPARKHIFCLTRDTIYNRLEKWFLDVVGYEFTPLDIMRPSVLKNCAVLVAGHLQEAAEQYPYQISEPRDELRSFSQLLTDLGESITRCDAVETYISTSLFIFWAIDQILAYLDRKIYLDARTAGVLSLRSYISTTLLVEQA</sequence>
<dbReference type="EMBL" id="HG792018">
    <property type="protein sequence ID" value="CDM36163.1"/>
    <property type="molecule type" value="Genomic_DNA"/>
</dbReference>
<accession>W6QH56</accession>
<organism evidence="1 2">
    <name type="scientific">Penicillium roqueforti (strain FM164)</name>
    <dbReference type="NCBI Taxonomy" id="1365484"/>
    <lineage>
        <taxon>Eukaryota</taxon>
        <taxon>Fungi</taxon>
        <taxon>Dikarya</taxon>
        <taxon>Ascomycota</taxon>
        <taxon>Pezizomycotina</taxon>
        <taxon>Eurotiomycetes</taxon>
        <taxon>Eurotiomycetidae</taxon>
        <taxon>Eurotiales</taxon>
        <taxon>Aspergillaceae</taxon>
        <taxon>Penicillium</taxon>
    </lineage>
</organism>
<proteinExistence type="predicted"/>
<dbReference type="Proteomes" id="UP000030686">
    <property type="component" value="Unassembled WGS sequence"/>
</dbReference>
<keyword evidence="2" id="KW-1185">Reference proteome</keyword>
<name>W6QH56_PENRF</name>
<reference evidence="1" key="1">
    <citation type="journal article" date="2014" name="Nat. Commun.">
        <title>Multiple recent horizontal transfers of a large genomic region in cheese making fungi.</title>
        <authorList>
            <person name="Cheeseman K."/>
            <person name="Ropars J."/>
            <person name="Renault P."/>
            <person name="Dupont J."/>
            <person name="Gouzy J."/>
            <person name="Branca A."/>
            <person name="Abraham A.L."/>
            <person name="Ceppi M."/>
            <person name="Conseiller E."/>
            <person name="Debuchy R."/>
            <person name="Malagnac F."/>
            <person name="Goarin A."/>
            <person name="Silar P."/>
            <person name="Lacoste S."/>
            <person name="Sallet E."/>
            <person name="Bensimon A."/>
            <person name="Giraud T."/>
            <person name="Brygoo Y."/>
        </authorList>
    </citation>
    <scope>NUCLEOTIDE SEQUENCE [LARGE SCALE GENOMIC DNA]</scope>
    <source>
        <strain evidence="1">FM164</strain>
    </source>
</reference>
<dbReference type="SUPFAM" id="SSF51197">
    <property type="entry name" value="Clavaminate synthase-like"/>
    <property type="match status" value="1"/>
</dbReference>
<dbReference type="OMA" id="WSTENDS"/>
<dbReference type="AlphaFoldDB" id="W6QH56"/>
<gene>
    <name evidence="1" type="ORF">PROQFM164_S04g001044</name>
</gene>
<evidence type="ECO:0000313" key="1">
    <source>
        <dbReference type="EMBL" id="CDM36163.1"/>
    </source>
</evidence>
<evidence type="ECO:0000313" key="2">
    <source>
        <dbReference type="Proteomes" id="UP000030686"/>
    </source>
</evidence>
<dbReference type="OrthoDB" id="3932667at2759"/>
<protein>
    <submittedName>
        <fullName evidence="1">Genomic scaffold, ProqFM164S04</fullName>
    </submittedName>
</protein>